<evidence type="ECO:0000313" key="3">
    <source>
        <dbReference type="Proteomes" id="UP000000238"/>
    </source>
</evidence>
<organism evidence="2 3">
    <name type="scientific">Hahella chejuensis (strain KCTC 2396)</name>
    <dbReference type="NCBI Taxonomy" id="349521"/>
    <lineage>
        <taxon>Bacteria</taxon>
        <taxon>Pseudomonadati</taxon>
        <taxon>Pseudomonadota</taxon>
        <taxon>Gammaproteobacteria</taxon>
        <taxon>Oceanospirillales</taxon>
        <taxon>Hahellaceae</taxon>
        <taxon>Hahella</taxon>
    </lineage>
</organism>
<dbReference type="OrthoDB" id="6198906at2"/>
<dbReference type="AlphaFoldDB" id="Q2SJ57"/>
<dbReference type="GO" id="GO:0035438">
    <property type="term" value="F:cyclic-di-GMP binding"/>
    <property type="evidence" value="ECO:0007669"/>
    <property type="project" value="InterPro"/>
</dbReference>
<evidence type="ECO:0000313" key="2">
    <source>
        <dbReference type="EMBL" id="ABC29317.1"/>
    </source>
</evidence>
<dbReference type="eggNOG" id="ENOG5033JG3">
    <property type="taxonomic scope" value="Bacteria"/>
</dbReference>
<dbReference type="KEGG" id="hch:HCH_02515"/>
<feature type="domain" description="PilZ" evidence="1">
    <location>
        <begin position="12"/>
        <end position="109"/>
    </location>
</feature>
<evidence type="ECO:0000259" key="1">
    <source>
        <dbReference type="Pfam" id="PF07238"/>
    </source>
</evidence>
<accession>Q2SJ57</accession>
<name>Q2SJ57_HAHCH</name>
<dbReference type="SUPFAM" id="SSF141371">
    <property type="entry name" value="PilZ domain-like"/>
    <property type="match status" value="1"/>
</dbReference>
<sequence length="139" mass="15563">MSVKENPLDDNQRTEPRLPHNEVIYVEIMTPGAVESDDLNPAVRATETVDISANGLQVRIPEALRVGAILQICILREKTGDKFHLTAEVKWRKRLPGTYGYMTGLALFESEETSIAEWKMAVSAMFSDEDADHADHVTH</sequence>
<dbReference type="Proteomes" id="UP000000238">
    <property type="component" value="Chromosome"/>
</dbReference>
<dbReference type="RefSeq" id="WP_011396386.1">
    <property type="nucleotide sequence ID" value="NC_007645.1"/>
</dbReference>
<gene>
    <name evidence="2" type="ordered locus">HCH_02515</name>
</gene>
<proteinExistence type="predicted"/>
<dbReference type="Gene3D" id="2.40.10.220">
    <property type="entry name" value="predicted glycosyltransferase like domains"/>
    <property type="match status" value="1"/>
</dbReference>
<protein>
    <recommendedName>
        <fullName evidence="1">PilZ domain-containing protein</fullName>
    </recommendedName>
</protein>
<dbReference type="EMBL" id="CP000155">
    <property type="protein sequence ID" value="ABC29317.1"/>
    <property type="molecule type" value="Genomic_DNA"/>
</dbReference>
<dbReference type="HOGENOM" id="CLU_1842307_0_0_6"/>
<reference evidence="2 3" key="1">
    <citation type="journal article" date="2005" name="Nucleic Acids Res.">
        <title>Genomic blueprint of Hahella chejuensis, a marine microbe producing an algicidal agent.</title>
        <authorList>
            <person name="Jeong H."/>
            <person name="Yim J.H."/>
            <person name="Lee C."/>
            <person name="Choi S.-H."/>
            <person name="Park Y.K."/>
            <person name="Yoon S.H."/>
            <person name="Hur C.-G."/>
            <person name="Kang H.-Y."/>
            <person name="Kim D."/>
            <person name="Lee H.H."/>
            <person name="Park K.H."/>
            <person name="Park S.-H."/>
            <person name="Park H.-S."/>
            <person name="Lee H.K."/>
            <person name="Oh T.K."/>
            <person name="Kim J.F."/>
        </authorList>
    </citation>
    <scope>NUCLEOTIDE SEQUENCE [LARGE SCALE GENOMIC DNA]</scope>
    <source>
        <strain evidence="2 3">KCTC 2396</strain>
    </source>
</reference>
<keyword evidence="3" id="KW-1185">Reference proteome</keyword>
<dbReference type="Pfam" id="PF07238">
    <property type="entry name" value="PilZ"/>
    <property type="match status" value="1"/>
</dbReference>
<dbReference type="InterPro" id="IPR009875">
    <property type="entry name" value="PilZ_domain"/>
</dbReference>